<evidence type="ECO:0008006" key="4">
    <source>
        <dbReference type="Google" id="ProtNLM"/>
    </source>
</evidence>
<evidence type="ECO:0000256" key="1">
    <source>
        <dbReference type="SAM" id="SignalP"/>
    </source>
</evidence>
<dbReference type="Proteomes" id="UP000444318">
    <property type="component" value="Unassembled WGS sequence"/>
</dbReference>
<keyword evidence="1" id="KW-0732">Signal</keyword>
<dbReference type="AlphaFoldDB" id="A0A843SDL7"/>
<dbReference type="RefSeq" id="WP_152806469.1">
    <property type="nucleotide sequence ID" value="NZ_WHUF01000004.1"/>
</dbReference>
<evidence type="ECO:0000313" key="2">
    <source>
        <dbReference type="EMBL" id="MQA21182.1"/>
    </source>
</evidence>
<reference evidence="2 3" key="1">
    <citation type="submission" date="2019-10" db="EMBL/GenBank/DDBJ databases">
        <title>Two novel species isolated from a subtropical stream in China.</title>
        <authorList>
            <person name="Lu H."/>
        </authorList>
    </citation>
    <scope>NUCLEOTIDE SEQUENCE [LARGE SCALE GENOMIC DNA]</scope>
    <source>
        <strain evidence="2 3">FT103W</strain>
    </source>
</reference>
<dbReference type="EMBL" id="WHUF01000004">
    <property type="protein sequence ID" value="MQA21182.1"/>
    <property type="molecule type" value="Genomic_DNA"/>
</dbReference>
<gene>
    <name evidence="2" type="ORF">GEV01_16810</name>
</gene>
<proteinExistence type="predicted"/>
<organism evidence="2 3">
    <name type="scientific">Rugamonas rivuli</name>
    <dbReference type="NCBI Taxonomy" id="2743358"/>
    <lineage>
        <taxon>Bacteria</taxon>
        <taxon>Pseudomonadati</taxon>
        <taxon>Pseudomonadota</taxon>
        <taxon>Betaproteobacteria</taxon>
        <taxon>Burkholderiales</taxon>
        <taxon>Oxalobacteraceae</taxon>
        <taxon>Telluria group</taxon>
        <taxon>Rugamonas</taxon>
    </lineage>
</organism>
<evidence type="ECO:0000313" key="3">
    <source>
        <dbReference type="Proteomes" id="UP000444318"/>
    </source>
</evidence>
<name>A0A843SDL7_9BURK</name>
<keyword evidence="3" id="KW-1185">Reference proteome</keyword>
<sequence>MNLTRIFSSMALFGSLFGALSSAHGDDAAARLRTLNDAELRGVSTPIPAPVVRLPPRSLHRGLFPLHGLFGGMGGADAKSAEMGTALFPLLGVLSADVTARDVVYGPNGSAPRMNADGSINLALPASIGELDLQNIRTGASDNANFGSVQIRGIDLSRTVITVAPTR</sequence>
<accession>A0A843SDL7</accession>
<comment type="caution">
    <text evidence="2">The sequence shown here is derived from an EMBL/GenBank/DDBJ whole genome shotgun (WGS) entry which is preliminary data.</text>
</comment>
<feature type="signal peptide" evidence="1">
    <location>
        <begin position="1"/>
        <end position="23"/>
    </location>
</feature>
<protein>
    <recommendedName>
        <fullName evidence="4">Plug domain-containing protein</fullName>
    </recommendedName>
</protein>
<feature type="chain" id="PRO_5032961421" description="Plug domain-containing protein" evidence="1">
    <location>
        <begin position="24"/>
        <end position="167"/>
    </location>
</feature>